<gene>
    <name evidence="1" type="ORF">PIB30_103017</name>
</gene>
<dbReference type="EMBL" id="JASCZI010244924">
    <property type="protein sequence ID" value="MED6214427.1"/>
    <property type="molecule type" value="Genomic_DNA"/>
</dbReference>
<evidence type="ECO:0000313" key="1">
    <source>
        <dbReference type="EMBL" id="MED6214427.1"/>
    </source>
</evidence>
<reference evidence="1 2" key="1">
    <citation type="journal article" date="2023" name="Plants (Basel)">
        <title>Bridging the Gap: Combining Genomics and Transcriptomics Approaches to Understand Stylosanthes scabra, an Orphan Legume from the Brazilian Caatinga.</title>
        <authorList>
            <person name="Ferreira-Neto J.R.C."/>
            <person name="da Silva M.D."/>
            <person name="Binneck E."/>
            <person name="de Melo N.F."/>
            <person name="da Silva R.H."/>
            <person name="de Melo A.L.T.M."/>
            <person name="Pandolfi V."/>
            <person name="Bustamante F.O."/>
            <person name="Brasileiro-Vidal A.C."/>
            <person name="Benko-Iseppon A.M."/>
        </authorList>
    </citation>
    <scope>NUCLEOTIDE SEQUENCE [LARGE SCALE GENOMIC DNA]</scope>
    <source>
        <tissue evidence="1">Leaves</tissue>
    </source>
</reference>
<accession>A0ABU6YVM8</accession>
<evidence type="ECO:0000313" key="2">
    <source>
        <dbReference type="Proteomes" id="UP001341840"/>
    </source>
</evidence>
<dbReference type="Proteomes" id="UP001341840">
    <property type="component" value="Unassembled WGS sequence"/>
</dbReference>
<proteinExistence type="predicted"/>
<organism evidence="1 2">
    <name type="scientific">Stylosanthes scabra</name>
    <dbReference type="NCBI Taxonomy" id="79078"/>
    <lineage>
        <taxon>Eukaryota</taxon>
        <taxon>Viridiplantae</taxon>
        <taxon>Streptophyta</taxon>
        <taxon>Embryophyta</taxon>
        <taxon>Tracheophyta</taxon>
        <taxon>Spermatophyta</taxon>
        <taxon>Magnoliopsida</taxon>
        <taxon>eudicotyledons</taxon>
        <taxon>Gunneridae</taxon>
        <taxon>Pentapetalae</taxon>
        <taxon>rosids</taxon>
        <taxon>fabids</taxon>
        <taxon>Fabales</taxon>
        <taxon>Fabaceae</taxon>
        <taxon>Papilionoideae</taxon>
        <taxon>50 kb inversion clade</taxon>
        <taxon>dalbergioids sensu lato</taxon>
        <taxon>Dalbergieae</taxon>
        <taxon>Pterocarpus clade</taxon>
        <taxon>Stylosanthes</taxon>
    </lineage>
</organism>
<sequence>RAHFNAAPISPTTCTRWDVGFSISPVPVVGWPLRWWHGRVGDFEPKGGCSPCSMHWPIGRQVSY</sequence>
<feature type="non-terminal residue" evidence="1">
    <location>
        <position position="1"/>
    </location>
</feature>
<name>A0ABU6YVM8_9FABA</name>
<feature type="non-terminal residue" evidence="1">
    <location>
        <position position="64"/>
    </location>
</feature>
<keyword evidence="2" id="KW-1185">Reference proteome</keyword>
<comment type="caution">
    <text evidence="1">The sequence shown here is derived from an EMBL/GenBank/DDBJ whole genome shotgun (WGS) entry which is preliminary data.</text>
</comment>
<protein>
    <submittedName>
        <fullName evidence="1">Uncharacterized protein</fullName>
    </submittedName>
</protein>